<dbReference type="HOGENOM" id="CLU_2329101_0_0_0"/>
<dbReference type="OrthoDB" id="3784042at2"/>
<feature type="domain" description="Helix-turn-helix" evidence="2">
    <location>
        <begin position="38"/>
        <end position="91"/>
    </location>
</feature>
<proteinExistence type="predicted"/>
<feature type="compositionally biased region" description="Polar residues" evidence="1">
    <location>
        <begin position="1"/>
        <end position="19"/>
    </location>
</feature>
<name>Q9RWY3_DEIRA</name>
<dbReference type="AlphaFoldDB" id="Q9RWY3"/>
<dbReference type="InterPro" id="IPR041657">
    <property type="entry name" value="HTH_17"/>
</dbReference>
<evidence type="ECO:0000256" key="1">
    <source>
        <dbReference type="SAM" id="MobiDB-lite"/>
    </source>
</evidence>
<evidence type="ECO:0000313" key="4">
    <source>
        <dbReference type="Proteomes" id="UP000002524"/>
    </source>
</evidence>
<protein>
    <recommendedName>
        <fullName evidence="2">Helix-turn-helix domain-containing protein</fullName>
    </recommendedName>
</protein>
<evidence type="ECO:0000313" key="3">
    <source>
        <dbReference type="EMBL" id="AAF10113.1"/>
    </source>
</evidence>
<organism evidence="3 4">
    <name type="scientific">Deinococcus radiodurans (strain ATCC 13939 / DSM 20539 / JCM 16871 / CCUG 27074 / LMG 4051 / NBRC 15346 / NCIMB 9279 / VKM B-1422 / R1)</name>
    <dbReference type="NCBI Taxonomy" id="243230"/>
    <lineage>
        <taxon>Bacteria</taxon>
        <taxon>Thermotogati</taxon>
        <taxon>Deinococcota</taxon>
        <taxon>Deinococci</taxon>
        <taxon>Deinococcales</taxon>
        <taxon>Deinococcaceae</taxon>
        <taxon>Deinococcus</taxon>
    </lineage>
</organism>
<dbReference type="PATRIC" id="fig|243230.17.peg.709"/>
<dbReference type="EnsemblBacteria" id="AAF10113">
    <property type="protein sequence ID" value="AAF10113"/>
    <property type="gene ID" value="DR_0532"/>
</dbReference>
<dbReference type="GeneID" id="69516771"/>
<dbReference type="EMBL" id="AE000513">
    <property type="protein sequence ID" value="AAF10113.1"/>
    <property type="molecule type" value="Genomic_DNA"/>
</dbReference>
<dbReference type="STRING" id="243230.DR_0532"/>
<feature type="region of interest" description="Disordered" evidence="1">
    <location>
        <begin position="1"/>
        <end position="28"/>
    </location>
</feature>
<dbReference type="Pfam" id="PF12728">
    <property type="entry name" value="HTH_17"/>
    <property type="match status" value="1"/>
</dbReference>
<dbReference type="KEGG" id="dra:DR_0532"/>
<accession>Q9RWY3</accession>
<gene>
    <name evidence="3" type="ordered locus">DR_0532</name>
</gene>
<sequence>MTTPNPSTHAENLTRSPRVTNGRKRTTLTPEQLATLPVLDVVETAALLRVGQDLIRNEIKAGRLLAENYGTPARPVYRIHRAQLDAWRAERSTAQGQK</sequence>
<keyword evidence="4" id="KW-1185">Reference proteome</keyword>
<reference evidence="3 4" key="1">
    <citation type="journal article" date="1999" name="Science">
        <title>Genome sequence of the radioresistant bacterium Deinococcus radiodurans R1.</title>
        <authorList>
            <person name="White O."/>
            <person name="Eisen J.A."/>
            <person name="Heidelberg J.F."/>
            <person name="Hickey E.K."/>
            <person name="Peterson J.D."/>
            <person name="Dodson R.J."/>
            <person name="Haft D.H."/>
            <person name="Gwinn M.L."/>
            <person name="Nelson W.C."/>
            <person name="Richardson D.L."/>
            <person name="Moffat K.S."/>
            <person name="Qin H."/>
            <person name="Jiang L."/>
            <person name="Pamphile W."/>
            <person name="Crosby M."/>
            <person name="Shen M."/>
            <person name="Vamathevan J.J."/>
            <person name="Lam P."/>
            <person name="McDonald L."/>
            <person name="Utterback T."/>
            <person name="Zalewski C."/>
            <person name="Makarova K.S."/>
            <person name="Aravind L."/>
            <person name="Daly M.J."/>
            <person name="Minton K.W."/>
            <person name="Fleischmann R.D."/>
            <person name="Ketchum K.A."/>
            <person name="Nelson K.E."/>
            <person name="Salzberg S."/>
            <person name="Smith H.O."/>
            <person name="Venter J.C."/>
            <person name="Fraser C.M."/>
        </authorList>
    </citation>
    <scope>NUCLEOTIDE SEQUENCE [LARGE SCALE GENOMIC DNA]</scope>
    <source>
        <strain evidence="4">ATCC 13939 / DSM 20539 / JCM 16871 / LMG 4051 / NBRC 15346 / NCIMB 9279 / R1 / VKM B-1422</strain>
    </source>
</reference>
<dbReference type="InParanoid" id="Q9RWY3"/>
<evidence type="ECO:0000259" key="2">
    <source>
        <dbReference type="Pfam" id="PF12728"/>
    </source>
</evidence>
<dbReference type="RefSeq" id="WP_010887177.1">
    <property type="nucleotide sequence ID" value="NC_001263.1"/>
</dbReference>
<dbReference type="PIR" id="B75508">
    <property type="entry name" value="B75508"/>
</dbReference>
<dbReference type="PaxDb" id="243230-DR_0532"/>
<dbReference type="Proteomes" id="UP000002524">
    <property type="component" value="Chromosome 1"/>
</dbReference>